<organism evidence="1 2">
    <name type="scientific">Brochothrix thermosphacta</name>
    <name type="common">Microbacterium thermosphactum</name>
    <dbReference type="NCBI Taxonomy" id="2756"/>
    <lineage>
        <taxon>Bacteria</taxon>
        <taxon>Bacillati</taxon>
        <taxon>Bacillota</taxon>
        <taxon>Bacilli</taxon>
        <taxon>Bacillales</taxon>
        <taxon>Listeriaceae</taxon>
        <taxon>Brochothrix</taxon>
    </lineage>
</organism>
<evidence type="ECO:0000313" key="2">
    <source>
        <dbReference type="Proteomes" id="UP000270190"/>
    </source>
</evidence>
<name>A0A2X0QW88_BROTH</name>
<protein>
    <submittedName>
        <fullName evidence="1">Phage-like protein</fullName>
    </submittedName>
</protein>
<evidence type="ECO:0000313" key="1">
    <source>
        <dbReference type="EMBL" id="SPP28398.1"/>
    </source>
</evidence>
<dbReference type="Pfam" id="PF11192">
    <property type="entry name" value="DUF2977"/>
    <property type="match status" value="1"/>
</dbReference>
<dbReference type="InterPro" id="IPR021358">
    <property type="entry name" value="DUF2977"/>
</dbReference>
<dbReference type="AlphaFoldDB" id="A0A2X0QW88"/>
<gene>
    <name evidence="1" type="ORF">BTBSAS_20268</name>
</gene>
<sequence length="91" mass="10309">MQVLLNSKKEILAYAIVGDIDGSVQIDDTQIPRDFEADFKPLYFVLENGKVIENEEFEEIEEKIDAEVPTLERIAQLENLVLQLLSGGDEL</sequence>
<proteinExistence type="predicted"/>
<accession>A0A2X0QW88</accession>
<dbReference type="RefSeq" id="WP_120472608.1">
    <property type="nucleotide sequence ID" value="NZ_CBCPKC010000001.1"/>
</dbReference>
<dbReference type="EMBL" id="OUNC01000012">
    <property type="protein sequence ID" value="SPP28398.1"/>
    <property type="molecule type" value="Genomic_DNA"/>
</dbReference>
<dbReference type="Proteomes" id="UP000270190">
    <property type="component" value="Unassembled WGS sequence"/>
</dbReference>
<reference evidence="2" key="1">
    <citation type="submission" date="2018-04" db="EMBL/GenBank/DDBJ databases">
        <authorList>
            <person name="Illikoud N."/>
        </authorList>
    </citation>
    <scope>NUCLEOTIDE SEQUENCE [LARGE SCALE GENOMIC DNA]</scope>
</reference>